<keyword evidence="4" id="KW-0540">Nuclease</keyword>
<evidence type="ECO:0000256" key="2">
    <source>
        <dbReference type="ARBA" id="ARBA00022679"/>
    </source>
</evidence>
<evidence type="ECO:0000259" key="13">
    <source>
        <dbReference type="PROSITE" id="PS50175"/>
    </source>
</evidence>
<dbReference type="Gene3D" id="1.10.340.70">
    <property type="match status" value="1"/>
</dbReference>
<dbReference type="FunFam" id="3.10.20.370:FF:000001">
    <property type="entry name" value="Retrovirus-related Pol polyprotein from transposon 17.6-like protein"/>
    <property type="match status" value="1"/>
</dbReference>
<dbReference type="CDD" id="cd01647">
    <property type="entry name" value="RT_LTR"/>
    <property type="match status" value="1"/>
</dbReference>
<evidence type="ECO:0000313" key="16">
    <source>
        <dbReference type="EMBL" id="EGT34845.1"/>
    </source>
</evidence>
<evidence type="ECO:0000256" key="4">
    <source>
        <dbReference type="ARBA" id="ARBA00022722"/>
    </source>
</evidence>
<dbReference type="GO" id="GO:0003723">
    <property type="term" value="F:RNA binding"/>
    <property type="evidence" value="ECO:0007669"/>
    <property type="project" value="UniProtKB-KW"/>
</dbReference>
<dbReference type="GO" id="GO:0042575">
    <property type="term" value="C:DNA polymerase complex"/>
    <property type="evidence" value="ECO:0007669"/>
    <property type="project" value="UniProtKB-ARBA"/>
</dbReference>
<dbReference type="FunFam" id="3.30.70.270:FF:000020">
    <property type="entry name" value="Transposon Tf2-6 polyprotein-like Protein"/>
    <property type="match status" value="1"/>
</dbReference>
<keyword evidence="6" id="KW-0378">Hydrolase</keyword>
<keyword evidence="5" id="KW-0255">Endonuclease</keyword>
<evidence type="ECO:0000256" key="8">
    <source>
        <dbReference type="ARBA" id="ARBA00022884"/>
    </source>
</evidence>
<protein>
    <recommendedName>
        <fullName evidence="1">RNA-directed DNA polymerase</fullName>
        <ecNumber evidence="1">2.7.7.49</ecNumber>
    </recommendedName>
</protein>
<keyword evidence="3" id="KW-0548">Nucleotidyltransferase</keyword>
<dbReference type="SUPFAM" id="SSF50630">
    <property type="entry name" value="Acid proteases"/>
    <property type="match status" value="1"/>
</dbReference>
<evidence type="ECO:0000256" key="9">
    <source>
        <dbReference type="ARBA" id="ARBA00022908"/>
    </source>
</evidence>
<evidence type="ECO:0000259" key="15">
    <source>
        <dbReference type="PROSITE" id="PS50994"/>
    </source>
</evidence>
<dbReference type="Proteomes" id="UP000008068">
    <property type="component" value="Unassembled WGS sequence"/>
</dbReference>
<feature type="compositionally biased region" description="Basic and acidic residues" evidence="12">
    <location>
        <begin position="251"/>
        <end position="260"/>
    </location>
</feature>
<evidence type="ECO:0000256" key="6">
    <source>
        <dbReference type="ARBA" id="ARBA00022801"/>
    </source>
</evidence>
<dbReference type="PROSITE" id="PS50994">
    <property type="entry name" value="INTEGRASE"/>
    <property type="match status" value="1"/>
</dbReference>
<dbReference type="STRING" id="135651.G0MLE3"/>
<dbReference type="eggNOG" id="KOG0017">
    <property type="taxonomic scope" value="Eukaryota"/>
</dbReference>
<evidence type="ECO:0000256" key="12">
    <source>
        <dbReference type="SAM" id="MobiDB-lite"/>
    </source>
</evidence>
<evidence type="ECO:0000259" key="14">
    <source>
        <dbReference type="PROSITE" id="PS50878"/>
    </source>
</evidence>
<dbReference type="PANTHER" id="PTHR37984:SF5">
    <property type="entry name" value="PROTEIN NYNRIN-LIKE"/>
    <property type="match status" value="1"/>
</dbReference>
<dbReference type="SUPFAM" id="SSF53098">
    <property type="entry name" value="Ribonuclease H-like"/>
    <property type="match status" value="1"/>
</dbReference>
<dbReference type="SUPFAM" id="SSF56672">
    <property type="entry name" value="DNA/RNA polymerases"/>
    <property type="match status" value="1"/>
</dbReference>
<dbReference type="GO" id="GO:0004519">
    <property type="term" value="F:endonuclease activity"/>
    <property type="evidence" value="ECO:0007669"/>
    <property type="project" value="UniProtKB-KW"/>
</dbReference>
<dbReference type="InterPro" id="IPR036397">
    <property type="entry name" value="RNaseH_sf"/>
</dbReference>
<dbReference type="Pfam" id="PF23309">
    <property type="entry name" value="DUF7083"/>
    <property type="match status" value="1"/>
</dbReference>
<name>G0MLE3_CAEBE</name>
<reference evidence="17" key="1">
    <citation type="submission" date="2011-07" db="EMBL/GenBank/DDBJ databases">
        <authorList>
            <consortium name="Caenorhabditis brenneri Sequencing and Analysis Consortium"/>
            <person name="Wilson R.K."/>
        </authorList>
    </citation>
    <scope>NUCLEOTIDE SEQUENCE [LARGE SCALE GENOMIC DNA]</scope>
    <source>
        <strain evidence="17">PB2801</strain>
    </source>
</reference>
<evidence type="ECO:0000256" key="1">
    <source>
        <dbReference type="ARBA" id="ARBA00012493"/>
    </source>
</evidence>
<dbReference type="FunFam" id="3.30.420.10:FF:000131">
    <property type="entry name" value="Protein CBG26278"/>
    <property type="match status" value="1"/>
</dbReference>
<feature type="domain" description="Integrase catalytic" evidence="15">
    <location>
        <begin position="1072"/>
        <end position="1225"/>
    </location>
</feature>
<feature type="domain" description="Peptidase A2" evidence="13">
    <location>
        <begin position="343"/>
        <end position="361"/>
    </location>
</feature>
<accession>G0MLE3</accession>
<dbReference type="InterPro" id="IPR021109">
    <property type="entry name" value="Peptidase_aspartic_dom_sf"/>
</dbReference>
<dbReference type="InterPro" id="IPR050951">
    <property type="entry name" value="Retrovirus_Pol_polyprotein"/>
</dbReference>
<evidence type="ECO:0000256" key="7">
    <source>
        <dbReference type="ARBA" id="ARBA00022842"/>
    </source>
</evidence>
<feature type="region of interest" description="Disordered" evidence="12">
    <location>
        <begin position="246"/>
        <end position="274"/>
    </location>
</feature>
<dbReference type="InParanoid" id="G0MLE3"/>
<dbReference type="InterPro" id="IPR041588">
    <property type="entry name" value="Integrase_H2C2"/>
</dbReference>
<evidence type="ECO:0000256" key="3">
    <source>
        <dbReference type="ARBA" id="ARBA00022695"/>
    </source>
</evidence>
<dbReference type="Pfam" id="PF17921">
    <property type="entry name" value="Integrase_H2C2"/>
    <property type="match status" value="1"/>
</dbReference>
<dbReference type="PANTHER" id="PTHR37984">
    <property type="entry name" value="PROTEIN CBG26694"/>
    <property type="match status" value="1"/>
</dbReference>
<keyword evidence="10" id="KW-0695">RNA-directed DNA polymerase</keyword>
<dbReference type="EMBL" id="GL379799">
    <property type="protein sequence ID" value="EGT34845.1"/>
    <property type="molecule type" value="Genomic_DNA"/>
</dbReference>
<feature type="domain" description="Reverse transcriptase" evidence="14">
    <location>
        <begin position="514"/>
        <end position="692"/>
    </location>
</feature>
<dbReference type="InterPro" id="IPR000477">
    <property type="entry name" value="RT_dom"/>
</dbReference>
<gene>
    <name evidence="16" type="ORF">CAEBREN_31323</name>
</gene>
<dbReference type="HOGENOM" id="CLU_000384_9_9_1"/>
<dbReference type="GO" id="GO:0003964">
    <property type="term" value="F:RNA-directed DNA polymerase activity"/>
    <property type="evidence" value="ECO:0007669"/>
    <property type="project" value="UniProtKB-KW"/>
</dbReference>
<keyword evidence="7" id="KW-0460">Magnesium</keyword>
<dbReference type="Pfam" id="PF00078">
    <property type="entry name" value="RVT_1"/>
    <property type="match status" value="1"/>
</dbReference>
<dbReference type="FunFam" id="1.10.340.70:FF:000003">
    <property type="entry name" value="Protein CBG25708"/>
    <property type="match status" value="1"/>
</dbReference>
<dbReference type="Pfam" id="PF17919">
    <property type="entry name" value="RT_RNaseH_2"/>
    <property type="match status" value="1"/>
</dbReference>
<dbReference type="GO" id="GO:0004190">
    <property type="term" value="F:aspartic-type endopeptidase activity"/>
    <property type="evidence" value="ECO:0007669"/>
    <property type="project" value="InterPro"/>
</dbReference>
<keyword evidence="8" id="KW-0694">RNA-binding</keyword>
<feature type="compositionally biased region" description="Pro residues" evidence="12">
    <location>
        <begin position="1339"/>
        <end position="1351"/>
    </location>
</feature>
<dbReference type="InterPro" id="IPR001995">
    <property type="entry name" value="Peptidase_A2_cat"/>
</dbReference>
<dbReference type="GO" id="GO:0006508">
    <property type="term" value="P:proteolysis"/>
    <property type="evidence" value="ECO:0007669"/>
    <property type="project" value="InterPro"/>
</dbReference>
<dbReference type="InterPro" id="IPR043128">
    <property type="entry name" value="Rev_trsase/Diguanyl_cyclase"/>
</dbReference>
<sequence>MDKDELTQQVANLVAALQAIAQNGQVSNQPPATPPTEPNNNASRLLDSLSSRIPKFAYDPEEDVTFENWWIRYQDIVTKDGATLSEDCKTRLLLSKLDSKEYSLYANRILPKLPSEISFEDTLKTLKLLFKSTTSVFRRRQDFLRIEYNGTGIEEYTGKVLRGFTSSEFKKMNDEQVCIMIWISGLRGETYQDIRLRALQLIESKPGITLLELEAEVKKLIDIKTDAKSLSTTNNKSADINAVQKFKKKTDKSQNAEKSQKSQKKSPRHPCPRCKGNHWASECEWKEATCNHCKKIGHLEKCCRTKKRELNPTPKVKSIKVDAAHSAGIHRIYKAVEVNGKCIPMLFDTGADVTLISPTHWRELGAPKLQKTTFQIKSANHQPIDVLGYFQCNFVLNGNAGSAPAYVADTDTLLGTEWIKTDTILWNHLQDTQTVNAVLDSRQNAEDLNKCRDKLKLEIQSKYKPVLQVGLGKCTKGKASLQLKADVKPVFRKARPVPYAALPVVSAEIDRLMNTGVITPIEHAEWAAPVVAVSKKNGTTRLCADFSTGLNDSIENNNHPLPTADEIFAKLNGGLYFSQIDLADAYLQCEVDEQAKQLLVINTHRGLFCYNRLPFGIKSAPGIFQSFMDRLINGLDGTSAYLDDLIVTGSSIEEHNHRVHAVMQKLQEFGFRIRMEKCSFLQHEIKYLGFIINKDGRKPDPEKIQHIKNMPPPQNVSQLRSFLGLVQFYGTFITDFFHLRPPLDALTKKDAEYKWTHECQKSFDRIKEILQSDLLLTHFDPNLPIIVAADASQYGVGAVISHRFPDGSEKAIYHISKALSTTQQNYSQIEKEAFGLITAVTKFHRFIHGRHFTLRTDHKPLLAIFGGKKGVPVHSANRLQRWAIIMLNYSFDIEYINTKDFGQADALSRLISEQAAAQEPEDHIIAQVEVDMTDSVTYSLEHLPVTAATGRKHTEQDSVLREIMQCLKSGVWPRFEKGTAKWIMSNRKDEMTCVQNCLMIGERIVIPATLRHKVLKTLHRAHPGIVRMKQLARSYVYWTGLDNDIEKLVKGCDACARAFKDPTKSTLFAWPMTKKPWERVHADFAGPIEGKYYLLLIDSYSKWPEIHPMSSITTTATLKIMKKIFSQFGNPEVLVTDNGSQFTSSVFQEFCTQNGINHIRSPPYHPQSNGQVERFVDSFKRSLIKLEGEGNIESAVQKFLQGYRSTPCSASPNALTPAENFLGRKIRTVLDLLLPTFSDTTPQRNEKMELGFDRQHGARRREYDTGDKVYVKIYTNQSTSTWLPGIIVGKVGHTIYDVNVNGRTVKKHANQLRSRATPTPYPEFVEWLSMETNASDMPPTTPSPPPTPPANSPATVIPAIPLRRSARTSKPVVSFQLDPSQKSYHQK</sequence>
<dbReference type="CDD" id="cd09274">
    <property type="entry name" value="RNase_HI_RT_Ty3"/>
    <property type="match status" value="1"/>
</dbReference>
<dbReference type="Pfam" id="PF00665">
    <property type="entry name" value="rve"/>
    <property type="match status" value="1"/>
</dbReference>
<organism evidence="17">
    <name type="scientific">Caenorhabditis brenneri</name>
    <name type="common">Nematode worm</name>
    <dbReference type="NCBI Taxonomy" id="135651"/>
    <lineage>
        <taxon>Eukaryota</taxon>
        <taxon>Metazoa</taxon>
        <taxon>Ecdysozoa</taxon>
        <taxon>Nematoda</taxon>
        <taxon>Chromadorea</taxon>
        <taxon>Rhabditida</taxon>
        <taxon>Rhabditina</taxon>
        <taxon>Rhabditomorpha</taxon>
        <taxon>Rhabditoidea</taxon>
        <taxon>Rhabditidae</taxon>
        <taxon>Peloderinae</taxon>
        <taxon>Caenorhabditis</taxon>
    </lineage>
</organism>
<dbReference type="PROSITE" id="PS50175">
    <property type="entry name" value="ASP_PROT_RETROV"/>
    <property type="match status" value="1"/>
</dbReference>
<keyword evidence="11" id="KW-0511">Multifunctional enzyme</keyword>
<feature type="compositionally biased region" description="Basic residues" evidence="12">
    <location>
        <begin position="261"/>
        <end position="274"/>
    </location>
</feature>
<dbReference type="OrthoDB" id="5854149at2759"/>
<dbReference type="Pfam" id="PF13975">
    <property type="entry name" value="gag-asp_proteas"/>
    <property type="match status" value="1"/>
</dbReference>
<dbReference type="Gene3D" id="3.30.420.10">
    <property type="entry name" value="Ribonuclease H-like superfamily/Ribonuclease H"/>
    <property type="match status" value="1"/>
</dbReference>
<dbReference type="PROSITE" id="PS00141">
    <property type="entry name" value="ASP_PROTEASE"/>
    <property type="match status" value="1"/>
</dbReference>
<feature type="region of interest" description="Disordered" evidence="12">
    <location>
        <begin position="1333"/>
        <end position="1387"/>
    </location>
</feature>
<dbReference type="InterPro" id="IPR041577">
    <property type="entry name" value="RT_RNaseH_2"/>
</dbReference>
<proteinExistence type="predicted"/>
<dbReference type="InterPro" id="IPR055510">
    <property type="entry name" value="DUF7083"/>
</dbReference>
<feature type="compositionally biased region" description="Polar residues" evidence="12">
    <location>
        <begin position="1377"/>
        <end position="1387"/>
    </location>
</feature>
<dbReference type="GO" id="GO:0015074">
    <property type="term" value="P:DNA integration"/>
    <property type="evidence" value="ECO:0007669"/>
    <property type="project" value="UniProtKB-KW"/>
</dbReference>
<keyword evidence="17" id="KW-1185">Reference proteome</keyword>
<keyword evidence="9" id="KW-0229">DNA integration</keyword>
<dbReference type="PROSITE" id="PS50878">
    <property type="entry name" value="RT_POL"/>
    <property type="match status" value="1"/>
</dbReference>
<dbReference type="InterPro" id="IPR001969">
    <property type="entry name" value="Aspartic_peptidase_AS"/>
</dbReference>
<evidence type="ECO:0000256" key="11">
    <source>
        <dbReference type="ARBA" id="ARBA00023268"/>
    </source>
</evidence>
<dbReference type="InterPro" id="IPR001584">
    <property type="entry name" value="Integrase_cat-core"/>
</dbReference>
<dbReference type="Gene3D" id="2.40.70.10">
    <property type="entry name" value="Acid Proteases"/>
    <property type="match status" value="1"/>
</dbReference>
<dbReference type="Gene3D" id="3.30.70.270">
    <property type="match status" value="2"/>
</dbReference>
<dbReference type="EC" id="2.7.7.49" evidence="1"/>
<dbReference type="InterPro" id="IPR012337">
    <property type="entry name" value="RNaseH-like_sf"/>
</dbReference>
<evidence type="ECO:0000313" key="17">
    <source>
        <dbReference type="Proteomes" id="UP000008068"/>
    </source>
</evidence>
<keyword evidence="2" id="KW-0808">Transferase</keyword>
<dbReference type="Gene3D" id="3.10.10.10">
    <property type="entry name" value="HIV Type 1 Reverse Transcriptase, subunit A, domain 1"/>
    <property type="match status" value="1"/>
</dbReference>
<evidence type="ECO:0000256" key="10">
    <source>
        <dbReference type="ARBA" id="ARBA00022918"/>
    </source>
</evidence>
<evidence type="ECO:0000256" key="5">
    <source>
        <dbReference type="ARBA" id="ARBA00022759"/>
    </source>
</evidence>
<dbReference type="InterPro" id="IPR043502">
    <property type="entry name" value="DNA/RNA_pol_sf"/>
</dbReference>